<keyword evidence="1" id="KW-0812">Transmembrane</keyword>
<dbReference type="AlphaFoldDB" id="A0A542ZR48"/>
<proteinExistence type="predicted"/>
<keyword evidence="1" id="KW-0472">Membrane</keyword>
<organism evidence="3 4">
    <name type="scientific">Propioniferax innocua</name>
    <dbReference type="NCBI Taxonomy" id="1753"/>
    <lineage>
        <taxon>Bacteria</taxon>
        <taxon>Bacillati</taxon>
        <taxon>Actinomycetota</taxon>
        <taxon>Actinomycetes</taxon>
        <taxon>Propionibacteriales</taxon>
        <taxon>Propionibacteriaceae</taxon>
        <taxon>Propioniferax</taxon>
    </lineage>
</organism>
<gene>
    <name evidence="3" type="ORF">FB460_0619</name>
</gene>
<evidence type="ECO:0000313" key="3">
    <source>
        <dbReference type="EMBL" id="TQL62828.1"/>
    </source>
</evidence>
<reference evidence="3 4" key="1">
    <citation type="submission" date="2019-06" db="EMBL/GenBank/DDBJ databases">
        <title>Sequencing the genomes of 1000 actinobacteria strains.</title>
        <authorList>
            <person name="Klenk H.-P."/>
        </authorList>
    </citation>
    <scope>NUCLEOTIDE SEQUENCE [LARGE SCALE GENOMIC DNA]</scope>
    <source>
        <strain evidence="3 4">DSM 8251</strain>
    </source>
</reference>
<evidence type="ECO:0000259" key="2">
    <source>
        <dbReference type="Pfam" id="PF19803"/>
    </source>
</evidence>
<evidence type="ECO:0000313" key="4">
    <source>
        <dbReference type="Proteomes" id="UP000316196"/>
    </source>
</evidence>
<keyword evidence="1" id="KW-1133">Transmembrane helix</keyword>
<accession>A0A542ZR48</accession>
<comment type="caution">
    <text evidence="3">The sequence shown here is derived from an EMBL/GenBank/DDBJ whole genome shotgun (WGS) entry which is preliminary data.</text>
</comment>
<dbReference type="Pfam" id="PF19803">
    <property type="entry name" value="DUF6286"/>
    <property type="match status" value="1"/>
</dbReference>
<feature type="domain" description="DUF6286" evidence="2">
    <location>
        <begin position="78"/>
        <end position="189"/>
    </location>
</feature>
<feature type="transmembrane region" description="Helical" evidence="1">
    <location>
        <begin position="66"/>
        <end position="87"/>
    </location>
</feature>
<protein>
    <recommendedName>
        <fullName evidence="2">DUF6286 domain-containing protein</fullName>
    </recommendedName>
</protein>
<dbReference type="EMBL" id="VFOR01000001">
    <property type="protein sequence ID" value="TQL62828.1"/>
    <property type="molecule type" value="Genomic_DNA"/>
</dbReference>
<dbReference type="InterPro" id="IPR046253">
    <property type="entry name" value="DUF6286"/>
</dbReference>
<sequence>MSAPRHAAPGLLQRPNRAVAVALVGLSAVLVGGFAVYMAIERIRVGEYPLGTGPDGWLGGLTWNTAAGWGLAAGLICLGVALLVAAWKPGRRNALVVNHERVPAAGRTAAGSRELVIGNEDLERWLRRVAENLDGVSRATVRASARRINVVITTSVSDPEVVRGAIESHLRQRVDGLELKPNPSLRIRIG</sequence>
<dbReference type="Proteomes" id="UP000316196">
    <property type="component" value="Unassembled WGS sequence"/>
</dbReference>
<evidence type="ECO:0000256" key="1">
    <source>
        <dbReference type="SAM" id="Phobius"/>
    </source>
</evidence>
<name>A0A542ZR48_9ACTN</name>
<dbReference type="RefSeq" id="WP_142092623.1">
    <property type="nucleotide sequence ID" value="NZ_BAAAMD010000001.1"/>
</dbReference>
<feature type="transmembrane region" description="Helical" evidence="1">
    <location>
        <begin position="20"/>
        <end position="40"/>
    </location>
</feature>
<keyword evidence="4" id="KW-1185">Reference proteome</keyword>